<keyword evidence="2" id="KW-0805">Transcription regulation</keyword>
<dbReference type="EMBL" id="JAPHVQ010000003">
    <property type="protein sequence ID" value="MDE8034499.1"/>
    <property type="molecule type" value="Genomic_DNA"/>
</dbReference>
<dbReference type="CDD" id="cd08422">
    <property type="entry name" value="PBP2_CrgA_like"/>
    <property type="match status" value="1"/>
</dbReference>
<organism evidence="6 7">
    <name type="scientific">Actinobacillus equuli subsp. equuli</name>
    <dbReference type="NCBI Taxonomy" id="202947"/>
    <lineage>
        <taxon>Bacteria</taxon>
        <taxon>Pseudomonadati</taxon>
        <taxon>Pseudomonadota</taxon>
        <taxon>Gammaproteobacteria</taxon>
        <taxon>Pasteurellales</taxon>
        <taxon>Pasteurellaceae</taxon>
        <taxon>Actinobacillus</taxon>
    </lineage>
</organism>
<keyword evidence="7" id="KW-1185">Reference proteome</keyword>
<dbReference type="Gene3D" id="1.10.10.10">
    <property type="entry name" value="Winged helix-like DNA-binding domain superfamily/Winged helix DNA-binding domain"/>
    <property type="match status" value="1"/>
</dbReference>
<dbReference type="SUPFAM" id="SSF46785">
    <property type="entry name" value="Winged helix' DNA-binding domain"/>
    <property type="match status" value="1"/>
</dbReference>
<dbReference type="AlphaFoldDB" id="A0A9X4JD90"/>
<keyword evidence="4" id="KW-0804">Transcription</keyword>
<dbReference type="PANTHER" id="PTHR30537:SF5">
    <property type="entry name" value="HTH-TYPE TRANSCRIPTIONAL ACTIVATOR TTDR-RELATED"/>
    <property type="match status" value="1"/>
</dbReference>
<dbReference type="InterPro" id="IPR036388">
    <property type="entry name" value="WH-like_DNA-bd_sf"/>
</dbReference>
<dbReference type="SUPFAM" id="SSF53850">
    <property type="entry name" value="Periplasmic binding protein-like II"/>
    <property type="match status" value="1"/>
</dbReference>
<dbReference type="InterPro" id="IPR036390">
    <property type="entry name" value="WH_DNA-bd_sf"/>
</dbReference>
<dbReference type="InterPro" id="IPR058163">
    <property type="entry name" value="LysR-type_TF_proteobact-type"/>
</dbReference>
<evidence type="ECO:0000256" key="4">
    <source>
        <dbReference type="ARBA" id="ARBA00023163"/>
    </source>
</evidence>
<dbReference type="RefSeq" id="WP_275217644.1">
    <property type="nucleotide sequence ID" value="NZ_JAPHVQ010000003.1"/>
</dbReference>
<evidence type="ECO:0000313" key="7">
    <source>
        <dbReference type="Proteomes" id="UP001142444"/>
    </source>
</evidence>
<comment type="similarity">
    <text evidence="1">Belongs to the LysR transcriptional regulatory family.</text>
</comment>
<dbReference type="PANTHER" id="PTHR30537">
    <property type="entry name" value="HTH-TYPE TRANSCRIPTIONAL REGULATOR"/>
    <property type="match status" value="1"/>
</dbReference>
<reference evidence="6" key="2">
    <citation type="journal article" date="2023" name="Pathogens">
        <title>Pathological Features and Genomic Characterization of an Actinobacillus equuli subsp. equuli Bearing Unique Virulence-Associated Genes from an Adult Horse with Pleuropneumonia.</title>
        <authorList>
            <person name="Kamali M."/>
            <person name="Carossino M."/>
            <person name="Del Piero F."/>
            <person name="Peak L."/>
            <person name="Mitchell M.S."/>
            <person name="Willette J."/>
            <person name="Baker R."/>
            <person name="Li F."/>
            <person name="Kenez A."/>
            <person name="Balasuriya U.B.R."/>
            <person name="Go Y.Y."/>
        </authorList>
    </citation>
    <scope>NUCLEOTIDE SEQUENCE</scope>
    <source>
        <strain evidence="6">4524</strain>
    </source>
</reference>
<dbReference type="GO" id="GO:0003700">
    <property type="term" value="F:DNA-binding transcription factor activity"/>
    <property type="evidence" value="ECO:0007669"/>
    <property type="project" value="InterPro"/>
</dbReference>
<feature type="domain" description="HTH lysR-type" evidence="5">
    <location>
        <begin position="10"/>
        <end position="67"/>
    </location>
</feature>
<accession>A0A9X4JD90</accession>
<evidence type="ECO:0000256" key="2">
    <source>
        <dbReference type="ARBA" id="ARBA00023015"/>
    </source>
</evidence>
<dbReference type="Pfam" id="PF00126">
    <property type="entry name" value="HTH_1"/>
    <property type="match status" value="1"/>
</dbReference>
<dbReference type="InterPro" id="IPR005119">
    <property type="entry name" value="LysR_subst-bd"/>
</dbReference>
<reference evidence="6" key="1">
    <citation type="submission" date="2022-11" db="EMBL/GenBank/DDBJ databases">
        <authorList>
            <person name="Kamali M."/>
            <person name="Peak L."/>
            <person name="Go Y.Y."/>
            <person name="Balasuriya U.B.R."/>
            <person name="Carossino M."/>
        </authorList>
    </citation>
    <scope>NUCLEOTIDE SEQUENCE</scope>
    <source>
        <strain evidence="6">4524</strain>
    </source>
</reference>
<evidence type="ECO:0000256" key="3">
    <source>
        <dbReference type="ARBA" id="ARBA00023125"/>
    </source>
</evidence>
<name>A0A9X4JD90_ACTEU</name>
<sequence>MEGALMGDDMDLNAIRMFICAVQMGSLSKAAEKLQLPLSTLSRNISELEKNLRIQLLERAKTGVTPTVAGQKFYEQTYLNMEAILEAERNLHHDEQQLSGLLRITTPPSYFPAWKIIRDFQQRYPNVQIQCTASERITDFFADGVDVAFRFYRESDDRVIAKKLTEVGQILVATPAFLAKFGTPNSLEELQHFPLAGYGENGRLRLEKMFLQQNIELPAYFVSNDFQAILEYALHDCAIGFLPPYCVEQYFTSGQLVEILPNEPKYQYQMYLVYPSHKHPSAVLKAFVKFCLADNKCGK</sequence>
<dbReference type="GO" id="GO:0003677">
    <property type="term" value="F:DNA binding"/>
    <property type="evidence" value="ECO:0007669"/>
    <property type="project" value="UniProtKB-KW"/>
</dbReference>
<evidence type="ECO:0000256" key="1">
    <source>
        <dbReference type="ARBA" id="ARBA00009437"/>
    </source>
</evidence>
<gene>
    <name evidence="6" type="ORF">OQ257_04885</name>
</gene>
<dbReference type="Pfam" id="PF03466">
    <property type="entry name" value="LysR_substrate"/>
    <property type="match status" value="1"/>
</dbReference>
<dbReference type="Proteomes" id="UP001142444">
    <property type="component" value="Unassembled WGS sequence"/>
</dbReference>
<dbReference type="InterPro" id="IPR000847">
    <property type="entry name" value="LysR_HTH_N"/>
</dbReference>
<protein>
    <submittedName>
        <fullName evidence="6">LysR family transcriptional regulator</fullName>
    </submittedName>
</protein>
<evidence type="ECO:0000313" key="6">
    <source>
        <dbReference type="EMBL" id="MDE8034499.1"/>
    </source>
</evidence>
<dbReference type="PROSITE" id="PS50931">
    <property type="entry name" value="HTH_LYSR"/>
    <property type="match status" value="1"/>
</dbReference>
<evidence type="ECO:0000259" key="5">
    <source>
        <dbReference type="PROSITE" id="PS50931"/>
    </source>
</evidence>
<comment type="caution">
    <text evidence="6">The sequence shown here is derived from an EMBL/GenBank/DDBJ whole genome shotgun (WGS) entry which is preliminary data.</text>
</comment>
<proteinExistence type="inferred from homology"/>
<dbReference type="Gene3D" id="3.40.190.290">
    <property type="match status" value="1"/>
</dbReference>
<keyword evidence="3" id="KW-0238">DNA-binding</keyword>